<dbReference type="EMBL" id="BKCJ010006789">
    <property type="protein sequence ID" value="GEU73953.1"/>
    <property type="molecule type" value="Genomic_DNA"/>
</dbReference>
<protein>
    <recommendedName>
        <fullName evidence="1">DUF4378 domain-containing protein</fullName>
    </recommendedName>
</protein>
<dbReference type="Pfam" id="PF14309">
    <property type="entry name" value="DUF4378"/>
    <property type="match status" value="1"/>
</dbReference>
<sequence>MTRRQKRWKLYPTSRTMSQRTSILLEEKTLLLTKKTESEPIIWDIGNEEEEYPFVNKYLSFKEEPIMFVEDESCPVYDTDNEKDVKHAPKYDFDGDELVYEDEEVCLPDVGESLVIRGVGITFSVPSVLLRINTYRMTWLTRVQEACTFYDTDVPDGSSPVDQRAIDENEAGLWIKLQILKSESEENGLESETVTLSDENATGKSFYIGQNNKPIRFFGPKESQQFLYLVDVLNELGFHGNKMEEELWNMLVGQENEVNADLSEKSIGKEPWLELGDEVDSIVEEIEAFLFNEFVTELVAI</sequence>
<accession>A0A6L2MJ41</accession>
<name>A0A6L2MJ41_TANCI</name>
<dbReference type="InterPro" id="IPR025486">
    <property type="entry name" value="DUF4378"/>
</dbReference>
<comment type="caution">
    <text evidence="2">The sequence shown here is derived from an EMBL/GenBank/DDBJ whole genome shotgun (WGS) entry which is preliminary data.</text>
</comment>
<reference evidence="2" key="1">
    <citation type="journal article" date="2019" name="Sci. Rep.">
        <title>Draft genome of Tanacetum cinerariifolium, the natural source of mosquito coil.</title>
        <authorList>
            <person name="Yamashiro T."/>
            <person name="Shiraishi A."/>
            <person name="Satake H."/>
            <person name="Nakayama K."/>
        </authorList>
    </citation>
    <scope>NUCLEOTIDE SEQUENCE</scope>
</reference>
<dbReference type="AlphaFoldDB" id="A0A6L2MJ41"/>
<organism evidence="2">
    <name type="scientific">Tanacetum cinerariifolium</name>
    <name type="common">Dalmatian daisy</name>
    <name type="synonym">Chrysanthemum cinerariifolium</name>
    <dbReference type="NCBI Taxonomy" id="118510"/>
    <lineage>
        <taxon>Eukaryota</taxon>
        <taxon>Viridiplantae</taxon>
        <taxon>Streptophyta</taxon>
        <taxon>Embryophyta</taxon>
        <taxon>Tracheophyta</taxon>
        <taxon>Spermatophyta</taxon>
        <taxon>Magnoliopsida</taxon>
        <taxon>eudicotyledons</taxon>
        <taxon>Gunneridae</taxon>
        <taxon>Pentapetalae</taxon>
        <taxon>asterids</taxon>
        <taxon>campanulids</taxon>
        <taxon>Asterales</taxon>
        <taxon>Asteraceae</taxon>
        <taxon>Asteroideae</taxon>
        <taxon>Anthemideae</taxon>
        <taxon>Anthemidinae</taxon>
        <taxon>Tanacetum</taxon>
    </lineage>
</organism>
<proteinExistence type="predicted"/>
<gene>
    <name evidence="2" type="ORF">Tci_045931</name>
</gene>
<evidence type="ECO:0000313" key="2">
    <source>
        <dbReference type="EMBL" id="GEU73953.1"/>
    </source>
</evidence>
<evidence type="ECO:0000259" key="1">
    <source>
        <dbReference type="Pfam" id="PF14309"/>
    </source>
</evidence>
<feature type="domain" description="DUF4378" evidence="1">
    <location>
        <begin position="238"/>
        <end position="297"/>
    </location>
</feature>
<dbReference type="PANTHER" id="PTHR46836:SF7">
    <property type="entry name" value="PHOSPHATIDYLINOSITOL N-ACETYGLUCOSAMINLYTRANSFERASE SUBUNIT P-LIKE PROTEIN"/>
    <property type="match status" value="1"/>
</dbReference>
<dbReference type="PANTHER" id="PTHR46836">
    <property type="entry name" value="AFADIN"/>
    <property type="match status" value="1"/>
</dbReference>